<comment type="caution">
    <text evidence="6">The sequence shown here is derived from an EMBL/GenBank/DDBJ whole genome shotgun (WGS) entry which is preliminary data.</text>
</comment>
<dbReference type="GO" id="GO:0051539">
    <property type="term" value="F:4 iron, 4 sulfur cluster binding"/>
    <property type="evidence" value="ECO:0007669"/>
    <property type="project" value="TreeGrafter"/>
</dbReference>
<evidence type="ECO:0000256" key="1">
    <source>
        <dbReference type="ARBA" id="ARBA00022691"/>
    </source>
</evidence>
<sequence length="441" mass="49266">MGSREGERPPTYGIPPASVRLARVLAAAALQQAERFFTGLRESRAEPRSHVKEVAAAEGDHALYVHMPFCHQPLCSFCSFVRYPFDPERSRRYLKALAVEAAWLASTAERVRVPLVYIGGGTPTVDVYGLAETIDVLRSYFGRGLAVSVEANPIDINDESVSVLRSAGVRRLSIGVQALTAERLRRLGRLSHRVEDAVRAVEAARGRFETLNIDMIWGATGDTRGTVYEEALRALRLGASQVTFYPLMPPPGRRRLMMIRGEGPWHPEEPGLYEAVLRAALEAGYQPATPWCMNRGSRLIDEYVVEYDRFLALGLSGIGRTRRYVYVNCFTPEGYMRMVERRGHAALLARRLSPVEDMLYYASAMAFGLRWCPAVLLERYGRLAAPLSATVQALLRMIGEERRGDCYRLTRTASLYTAHAMQRSLYMAVNGLREWGMAAGV</sequence>
<dbReference type="InterPro" id="IPR007197">
    <property type="entry name" value="rSAM"/>
</dbReference>
<evidence type="ECO:0000256" key="4">
    <source>
        <dbReference type="ARBA" id="ARBA00023014"/>
    </source>
</evidence>
<dbReference type="InterPro" id="IPR034505">
    <property type="entry name" value="Coproporphyrinogen-III_oxidase"/>
</dbReference>
<dbReference type="AlphaFoldDB" id="A0A0V8RWT6"/>
<keyword evidence="1" id="KW-0949">S-adenosyl-L-methionine</keyword>
<keyword evidence="3" id="KW-0408">Iron</keyword>
<dbReference type="RefSeq" id="WP_058371191.1">
    <property type="nucleotide sequence ID" value="NZ_LNTB01000001.1"/>
</dbReference>
<dbReference type="PROSITE" id="PS51918">
    <property type="entry name" value="RADICAL_SAM"/>
    <property type="match status" value="1"/>
</dbReference>
<keyword evidence="4" id="KW-0411">Iron-sulfur</keyword>
<name>A0A0V8RWT6_PYROC</name>
<evidence type="ECO:0000313" key="6">
    <source>
        <dbReference type="EMBL" id="KSW12507.1"/>
    </source>
</evidence>
<keyword evidence="7" id="KW-1185">Reference proteome</keyword>
<proteinExistence type="predicted"/>
<dbReference type="EMBL" id="LNTB01000001">
    <property type="protein sequence ID" value="KSW12507.1"/>
    <property type="molecule type" value="Genomic_DNA"/>
</dbReference>
<evidence type="ECO:0000259" key="5">
    <source>
        <dbReference type="PROSITE" id="PS51918"/>
    </source>
</evidence>
<reference evidence="6 7" key="1">
    <citation type="submission" date="2015-11" db="EMBL/GenBank/DDBJ databases">
        <title>Genome sequence of Pyrodictium occultum PL-19, a marine hyperthermophilic archaeon isolated from Volcano, Italy.</title>
        <authorList>
            <person name="Utturkar S."/>
            <person name="Huber H."/>
            <person name="Leptihn S."/>
            <person name="Brown S."/>
            <person name="Stetter K.O."/>
            <person name="Podar M."/>
        </authorList>
    </citation>
    <scope>NUCLEOTIDE SEQUENCE [LARGE SCALE GENOMIC DNA]</scope>
    <source>
        <strain evidence="6 7">PL-19</strain>
    </source>
</reference>
<protein>
    <recommendedName>
        <fullName evidence="5">Radical SAM core domain-containing protein</fullName>
    </recommendedName>
</protein>
<dbReference type="InterPro" id="IPR058240">
    <property type="entry name" value="rSAM_sf"/>
</dbReference>
<dbReference type="SFLD" id="SFLDG01065">
    <property type="entry name" value="anaerobic_coproporphyrinogen-I"/>
    <property type="match status" value="1"/>
</dbReference>
<dbReference type="PANTHER" id="PTHR13932:SF5">
    <property type="entry name" value="RADICAL S-ADENOSYL METHIONINE DOMAIN-CONTAINING PROTEIN 1, MITOCHONDRIAL"/>
    <property type="match status" value="1"/>
</dbReference>
<dbReference type="Proteomes" id="UP000053352">
    <property type="component" value="Unassembled WGS sequence"/>
</dbReference>
<dbReference type="InterPro" id="IPR006638">
    <property type="entry name" value="Elp3/MiaA/NifB-like_rSAM"/>
</dbReference>
<keyword evidence="2" id="KW-0479">Metal-binding</keyword>
<gene>
    <name evidence="6" type="ORF">CF15_07240</name>
</gene>
<dbReference type="Gene3D" id="3.20.20.70">
    <property type="entry name" value="Aldolase class I"/>
    <property type="match status" value="1"/>
</dbReference>
<dbReference type="STRING" id="2309.CF15_07240"/>
<feature type="domain" description="Radical SAM core" evidence="5">
    <location>
        <begin position="55"/>
        <end position="286"/>
    </location>
</feature>
<dbReference type="OrthoDB" id="46192at2157"/>
<accession>A0A0V8RWT6</accession>
<dbReference type="CDD" id="cd01335">
    <property type="entry name" value="Radical_SAM"/>
    <property type="match status" value="1"/>
</dbReference>
<dbReference type="GO" id="GO:0005737">
    <property type="term" value="C:cytoplasm"/>
    <property type="evidence" value="ECO:0007669"/>
    <property type="project" value="TreeGrafter"/>
</dbReference>
<dbReference type="GO" id="GO:0003824">
    <property type="term" value="F:catalytic activity"/>
    <property type="evidence" value="ECO:0007669"/>
    <property type="project" value="InterPro"/>
</dbReference>
<dbReference type="SMART" id="SM00729">
    <property type="entry name" value="Elp3"/>
    <property type="match status" value="1"/>
</dbReference>
<dbReference type="Pfam" id="PF04055">
    <property type="entry name" value="Radical_SAM"/>
    <property type="match status" value="1"/>
</dbReference>
<dbReference type="SUPFAM" id="SSF102114">
    <property type="entry name" value="Radical SAM enzymes"/>
    <property type="match status" value="1"/>
</dbReference>
<evidence type="ECO:0000256" key="2">
    <source>
        <dbReference type="ARBA" id="ARBA00022723"/>
    </source>
</evidence>
<evidence type="ECO:0000256" key="3">
    <source>
        <dbReference type="ARBA" id="ARBA00023004"/>
    </source>
</evidence>
<dbReference type="InterPro" id="IPR013785">
    <property type="entry name" value="Aldolase_TIM"/>
</dbReference>
<organism evidence="6 7">
    <name type="scientific">Pyrodictium occultum</name>
    <dbReference type="NCBI Taxonomy" id="2309"/>
    <lineage>
        <taxon>Archaea</taxon>
        <taxon>Thermoproteota</taxon>
        <taxon>Thermoprotei</taxon>
        <taxon>Desulfurococcales</taxon>
        <taxon>Pyrodictiaceae</taxon>
        <taxon>Pyrodictium</taxon>
    </lineage>
</organism>
<dbReference type="PANTHER" id="PTHR13932">
    <property type="entry name" value="COPROPORPHYRINIGEN III OXIDASE"/>
    <property type="match status" value="1"/>
</dbReference>
<evidence type="ECO:0000313" key="7">
    <source>
        <dbReference type="Proteomes" id="UP000053352"/>
    </source>
</evidence>
<dbReference type="SFLD" id="SFLDS00029">
    <property type="entry name" value="Radical_SAM"/>
    <property type="match status" value="1"/>
</dbReference>
<dbReference type="GO" id="GO:0046872">
    <property type="term" value="F:metal ion binding"/>
    <property type="evidence" value="ECO:0007669"/>
    <property type="project" value="UniProtKB-KW"/>
</dbReference>
<dbReference type="GO" id="GO:0006779">
    <property type="term" value="P:porphyrin-containing compound biosynthetic process"/>
    <property type="evidence" value="ECO:0007669"/>
    <property type="project" value="TreeGrafter"/>
</dbReference>